<keyword evidence="2" id="KW-0433">Leucine-rich repeat</keyword>
<evidence type="ECO:0000256" key="2">
    <source>
        <dbReference type="ARBA" id="ARBA00022614"/>
    </source>
</evidence>
<evidence type="ECO:0000259" key="7">
    <source>
        <dbReference type="Pfam" id="PF18052"/>
    </source>
</evidence>
<dbReference type="Gene3D" id="1.10.8.430">
    <property type="entry name" value="Helical domain of apoptotic protease-activating factors"/>
    <property type="match status" value="1"/>
</dbReference>
<dbReference type="Proteomes" id="UP001140206">
    <property type="component" value="Chromosome 5"/>
</dbReference>
<dbReference type="InterPro" id="IPR036388">
    <property type="entry name" value="WH-like_DNA-bd_sf"/>
</dbReference>
<dbReference type="InterPro" id="IPR058922">
    <property type="entry name" value="WHD_DRP"/>
</dbReference>
<sequence>MAIIAEGLLGGVSGIVRDGLLGGVSDIVRDKLIPEFKSLWGTDEEVERLKDQKDRIWEFICDVYEKQVVDKWQMQWVIDLIHLAYQIETALETYHDECAERGPEEPPLGIIGRIKCGLKKTTQIRFLSNFQKEITAIKERIRELEEYRQRYGIITVGEDWDDVGGRQNKRIKWDPVHTLRPIGDPDVIGFATDINNILRWLLDENIARLAVVSVVGIGGAGKSTITRKVCNSNDVKESFDKVIFIEITRNYVLRNILREIAKMLEINSNDKDERELSYLIWERLENTRYLIVLDDVWTEDLWDELSKILPDKEKRSRVMITTRFENVAKRADTTYPPYKLPLLNADESLNLFLKKAVPKNHQYPDPSSDLYNLAKQFAAKCQGLPLALELLGSLVSIKPYTFHAWKDLLRTMTFHADVHKCIDVVATSYEYLPLNEKLCFLYFAAFPQSITIDAEQLFRIWSGDGLIRIRSNEKRAVEEIAESILDDLVQRNMVQVLERFGDGSIQYIRLHDVLSELAVRKAQEFNFLMVCSKPDIWENCRKAPRVTIHYSSSLNVPFGNYTSLNVYSLLIFFEWSDSNMSGQEINVDCSKLRSLRVLRCNGWRNRVKLQSFEGVPHLRHLQLWGADIYGKESEFEEWIRGMEYLETLALQFSSHGRYLSDCMWLAKTQLRHVLVHQLKGPPASIDLKNLRTLKGVEWNDQWETSSFPNIPNVRKLGISIPENVPASVVASLIGRLKHVVDLSISGNAINLQEIATATEGCPFNENLKYLCVNNSNDIRRDGGTLPLPLDLCDGMLTPHLIELRIYGHQFGSDIMPVLEKLGSLKVLSLWRTSIKNTENRVRRIKCSAGGFKQLNRLNLRGLPLEEWEIEPGAMPMLETLQVCDCDPLRVPPELTNHLSSLQSLFWVTDIQTDKDVIDNIFEQRPNLRPSRIFA</sequence>
<dbReference type="InterPro" id="IPR042197">
    <property type="entry name" value="Apaf_helical"/>
</dbReference>
<dbReference type="InterPro" id="IPR044974">
    <property type="entry name" value="Disease_R_plants"/>
</dbReference>
<comment type="caution">
    <text evidence="10">The sequence shown here is derived from an EMBL/GenBank/DDBJ whole genome shotgun (WGS) entry which is preliminary data.</text>
</comment>
<dbReference type="Pfam" id="PF18052">
    <property type="entry name" value="Rx_N"/>
    <property type="match status" value="1"/>
</dbReference>
<evidence type="ECO:0000256" key="5">
    <source>
        <dbReference type="ARBA" id="ARBA00022821"/>
    </source>
</evidence>
<organism evidence="10 11">
    <name type="scientific">Rhynchospora pubera</name>
    <dbReference type="NCBI Taxonomy" id="906938"/>
    <lineage>
        <taxon>Eukaryota</taxon>
        <taxon>Viridiplantae</taxon>
        <taxon>Streptophyta</taxon>
        <taxon>Embryophyta</taxon>
        <taxon>Tracheophyta</taxon>
        <taxon>Spermatophyta</taxon>
        <taxon>Magnoliopsida</taxon>
        <taxon>Liliopsida</taxon>
        <taxon>Poales</taxon>
        <taxon>Cyperaceae</taxon>
        <taxon>Cyperoideae</taxon>
        <taxon>Rhynchosporeae</taxon>
        <taxon>Rhynchospora</taxon>
    </lineage>
</organism>
<feature type="domain" description="Disease resistance N-terminal" evidence="7">
    <location>
        <begin position="28"/>
        <end position="101"/>
    </location>
</feature>
<dbReference type="InterPro" id="IPR002182">
    <property type="entry name" value="NB-ARC"/>
</dbReference>
<dbReference type="Gene3D" id="3.40.50.300">
    <property type="entry name" value="P-loop containing nucleotide triphosphate hydrolases"/>
    <property type="match status" value="1"/>
</dbReference>
<evidence type="ECO:0000256" key="4">
    <source>
        <dbReference type="ARBA" id="ARBA00022741"/>
    </source>
</evidence>
<dbReference type="InterPro" id="IPR055414">
    <property type="entry name" value="LRR_R13L4/SHOC2-like"/>
</dbReference>
<feature type="domain" description="NB-ARC" evidence="6">
    <location>
        <begin position="192"/>
        <end position="360"/>
    </location>
</feature>
<evidence type="ECO:0000313" key="10">
    <source>
        <dbReference type="EMBL" id="KAJ4754927.1"/>
    </source>
</evidence>
<evidence type="ECO:0000256" key="3">
    <source>
        <dbReference type="ARBA" id="ARBA00022737"/>
    </source>
</evidence>
<dbReference type="Pfam" id="PF23598">
    <property type="entry name" value="LRR_14"/>
    <property type="match status" value="1"/>
</dbReference>
<dbReference type="SUPFAM" id="SSF52058">
    <property type="entry name" value="L domain-like"/>
    <property type="match status" value="1"/>
</dbReference>
<dbReference type="GO" id="GO:0043531">
    <property type="term" value="F:ADP binding"/>
    <property type="evidence" value="ECO:0007669"/>
    <property type="project" value="InterPro"/>
</dbReference>
<dbReference type="Pfam" id="PF00931">
    <property type="entry name" value="NB-ARC"/>
    <property type="match status" value="1"/>
</dbReference>
<dbReference type="FunFam" id="1.10.10.10:FF:000322">
    <property type="entry name" value="Probable disease resistance protein At1g63360"/>
    <property type="match status" value="1"/>
</dbReference>
<evidence type="ECO:0000259" key="9">
    <source>
        <dbReference type="Pfam" id="PF23598"/>
    </source>
</evidence>
<dbReference type="Gene3D" id="1.10.10.10">
    <property type="entry name" value="Winged helix-like DNA-binding domain superfamily/Winged helix DNA-binding domain"/>
    <property type="match status" value="1"/>
</dbReference>
<dbReference type="PANTHER" id="PTHR23155">
    <property type="entry name" value="DISEASE RESISTANCE PROTEIN RP"/>
    <property type="match status" value="1"/>
</dbReference>
<dbReference type="InterPro" id="IPR041118">
    <property type="entry name" value="Rx_N"/>
</dbReference>
<keyword evidence="11" id="KW-1185">Reference proteome</keyword>
<gene>
    <name evidence="10" type="ORF">LUZ62_089332</name>
</gene>
<dbReference type="EMBL" id="JAMFTS010000005">
    <property type="protein sequence ID" value="KAJ4754927.1"/>
    <property type="molecule type" value="Genomic_DNA"/>
</dbReference>
<keyword evidence="5" id="KW-0611">Plant defense</keyword>
<dbReference type="PRINTS" id="PR00364">
    <property type="entry name" value="DISEASERSIST"/>
</dbReference>
<proteinExistence type="inferred from homology"/>
<evidence type="ECO:0000259" key="6">
    <source>
        <dbReference type="Pfam" id="PF00931"/>
    </source>
</evidence>
<dbReference type="GO" id="GO:0002758">
    <property type="term" value="P:innate immune response-activating signaling pathway"/>
    <property type="evidence" value="ECO:0007669"/>
    <property type="project" value="UniProtKB-ARBA"/>
</dbReference>
<reference evidence="10" key="1">
    <citation type="submission" date="2022-08" db="EMBL/GenBank/DDBJ databases">
        <authorList>
            <person name="Marques A."/>
        </authorList>
    </citation>
    <scope>NUCLEOTIDE SEQUENCE</scope>
    <source>
        <strain evidence="10">RhyPub2mFocal</strain>
        <tissue evidence="10">Leaves</tissue>
    </source>
</reference>
<keyword evidence="4" id="KW-0547">Nucleotide-binding</keyword>
<evidence type="ECO:0000259" key="8">
    <source>
        <dbReference type="Pfam" id="PF23559"/>
    </source>
</evidence>
<feature type="domain" description="Disease resistance protein winged helix" evidence="8">
    <location>
        <begin position="446"/>
        <end position="518"/>
    </location>
</feature>
<dbReference type="Pfam" id="PF23559">
    <property type="entry name" value="WHD_DRP"/>
    <property type="match status" value="1"/>
</dbReference>
<dbReference type="PANTHER" id="PTHR23155:SF1205">
    <property type="entry name" value="DISEASE RESISTANCE PROTEIN RPM1"/>
    <property type="match status" value="1"/>
</dbReference>
<accession>A0AAV8CGN9</accession>
<dbReference type="AlphaFoldDB" id="A0AAV8CGN9"/>
<feature type="domain" description="Disease resistance R13L4/SHOC-2-like LRR" evidence="9">
    <location>
        <begin position="587"/>
        <end position="904"/>
    </location>
</feature>
<name>A0AAV8CGN9_9POAL</name>
<evidence type="ECO:0000256" key="1">
    <source>
        <dbReference type="ARBA" id="ARBA00008894"/>
    </source>
</evidence>
<evidence type="ECO:0000313" key="11">
    <source>
        <dbReference type="Proteomes" id="UP001140206"/>
    </source>
</evidence>
<dbReference type="GO" id="GO:0009626">
    <property type="term" value="P:plant-type hypersensitive response"/>
    <property type="evidence" value="ECO:0007669"/>
    <property type="project" value="UniProtKB-ARBA"/>
</dbReference>
<dbReference type="SUPFAM" id="SSF52540">
    <property type="entry name" value="P-loop containing nucleoside triphosphate hydrolases"/>
    <property type="match status" value="1"/>
</dbReference>
<comment type="similarity">
    <text evidence="1">Belongs to the disease resistance NB-LRR family.</text>
</comment>
<dbReference type="InterPro" id="IPR027417">
    <property type="entry name" value="P-loop_NTPase"/>
</dbReference>
<protein>
    <submittedName>
        <fullName evidence="10">Disease resistance protein (CC-NBS-LRR class) family protein</fullName>
    </submittedName>
</protein>
<dbReference type="GO" id="GO:0042742">
    <property type="term" value="P:defense response to bacterium"/>
    <property type="evidence" value="ECO:0007669"/>
    <property type="project" value="UniProtKB-ARBA"/>
</dbReference>
<dbReference type="Gene3D" id="3.80.10.10">
    <property type="entry name" value="Ribonuclease Inhibitor"/>
    <property type="match status" value="1"/>
</dbReference>
<keyword evidence="3" id="KW-0677">Repeat</keyword>
<dbReference type="Gene3D" id="1.20.5.4130">
    <property type="match status" value="1"/>
</dbReference>
<dbReference type="FunFam" id="3.40.50.300:FF:001091">
    <property type="entry name" value="Probable disease resistance protein At1g61300"/>
    <property type="match status" value="1"/>
</dbReference>
<dbReference type="InterPro" id="IPR032675">
    <property type="entry name" value="LRR_dom_sf"/>
</dbReference>